<evidence type="ECO:0000256" key="9">
    <source>
        <dbReference type="ARBA" id="ARBA00023125"/>
    </source>
</evidence>
<dbReference type="SUPFAM" id="SSF46785">
    <property type="entry name" value="Winged helix' DNA-binding domain"/>
    <property type="match status" value="1"/>
</dbReference>
<dbReference type="KEGG" id="ntr:B0W44_01285"/>
<dbReference type="GO" id="GO:0008483">
    <property type="term" value="F:transaminase activity"/>
    <property type="evidence" value="ECO:0007669"/>
    <property type="project" value="UniProtKB-KW"/>
</dbReference>
<evidence type="ECO:0000259" key="11">
    <source>
        <dbReference type="PROSITE" id="PS50949"/>
    </source>
</evidence>
<dbReference type="SUPFAM" id="SSF53383">
    <property type="entry name" value="PLP-dependent transferases"/>
    <property type="match status" value="1"/>
</dbReference>
<proteinExistence type="inferred from homology"/>
<feature type="domain" description="HTH gntR-type" evidence="11">
    <location>
        <begin position="11"/>
        <end position="79"/>
    </location>
</feature>
<dbReference type="GO" id="GO:0003700">
    <property type="term" value="F:DNA-binding transcription factor activity"/>
    <property type="evidence" value="ECO:0007669"/>
    <property type="project" value="InterPro"/>
</dbReference>
<dbReference type="InterPro" id="IPR036390">
    <property type="entry name" value="WH_DNA-bd_sf"/>
</dbReference>
<dbReference type="InterPro" id="IPR015424">
    <property type="entry name" value="PyrdxlP-dep_Trfase"/>
</dbReference>
<dbReference type="CDD" id="cd00609">
    <property type="entry name" value="AAT_like"/>
    <property type="match status" value="1"/>
</dbReference>
<evidence type="ECO:0000313" key="13">
    <source>
        <dbReference type="Proteomes" id="UP000188603"/>
    </source>
</evidence>
<protein>
    <submittedName>
        <fullName evidence="12">GntR family transcriptional regulator</fullName>
    </submittedName>
</protein>
<dbReference type="PROSITE" id="PS50949">
    <property type="entry name" value="HTH_GNTR"/>
    <property type="match status" value="1"/>
</dbReference>
<dbReference type="Pfam" id="PF00155">
    <property type="entry name" value="Aminotran_1_2"/>
    <property type="match status" value="1"/>
</dbReference>
<reference evidence="12 13" key="1">
    <citation type="journal article" date="2015" name="Int. J. Syst. Evol. Microbiol.">
        <title>Novibacillus thermophilus gen. nov., sp. nov., a Gram-staining-negative and moderately thermophilic member of the family Thermoactinomycetaceae.</title>
        <authorList>
            <person name="Yang G."/>
            <person name="Chen J."/>
            <person name="Zhou S."/>
        </authorList>
    </citation>
    <scope>NUCLEOTIDE SEQUENCE [LARGE SCALE GENOMIC DNA]</scope>
    <source>
        <strain evidence="12 13">SG-1</strain>
    </source>
</reference>
<sequence length="490" mass="54809">MKIELNRHSQIPLAKQIYQELADRILSGQFAKGARLPSVRELARTLHVSPVTVSHALEMLENQKLVTRIQGKGTFVYEEAEPPDESTQRSTSFKLPDYLHRAQDVYYNQKTVAINFALSTVDPSLLPTQVLAESLQHLAHHHPDILGTYGEIQGDLELRQAMAQYLTGENIHVSPQEILVTNGSQQGIDLVARSFLGPGDVVFTEEPTYAAAIDVFRSRGATVVSVPVDEDGMRLDALTVMLDRYEPKLIYTIPTFHNPTGRVMSTKRRKALVDLAADMNCLVLEDDPWSEIFFDTTPPPHIKSMDSHGNVIYLKGLSKILSPGCRIGFLVASVHVLNRLITAKTYADLGNPLLNQKVVLPIIQSPQKIAELFTHLRSVLRKRRDFTIQLLERHAHPDLSWTVPKGGFNLWLSLPDGANANDLLAEAEKRQISFLPGSSCYPGDIEWHHFRVSYAHVDEAVLQKGIRELCVVTATYLASLHDRKGNTPLF</sequence>
<name>A0A1U9K3K1_9BACL</name>
<evidence type="ECO:0000256" key="4">
    <source>
        <dbReference type="ARBA" id="ARBA00011738"/>
    </source>
</evidence>
<accession>A0A1U9K3K1</accession>
<evidence type="ECO:0000256" key="7">
    <source>
        <dbReference type="ARBA" id="ARBA00022898"/>
    </source>
</evidence>
<dbReference type="InterPro" id="IPR036388">
    <property type="entry name" value="WH-like_DNA-bd_sf"/>
</dbReference>
<dbReference type="PANTHER" id="PTHR46577">
    <property type="entry name" value="HTH-TYPE TRANSCRIPTIONAL REGULATORY PROTEIN GABR"/>
    <property type="match status" value="1"/>
</dbReference>
<gene>
    <name evidence="12" type="ORF">B0W44_01285</name>
</gene>
<evidence type="ECO:0000313" key="12">
    <source>
        <dbReference type="EMBL" id="AQS54619.1"/>
    </source>
</evidence>
<dbReference type="Proteomes" id="UP000188603">
    <property type="component" value="Chromosome"/>
</dbReference>
<keyword evidence="10" id="KW-0804">Transcription</keyword>
<dbReference type="SMART" id="SM00345">
    <property type="entry name" value="HTH_GNTR"/>
    <property type="match status" value="1"/>
</dbReference>
<dbReference type="OrthoDB" id="9802328at2"/>
<dbReference type="InterPro" id="IPR004839">
    <property type="entry name" value="Aminotransferase_I/II_large"/>
</dbReference>
<dbReference type="STRING" id="1471761.B0W44_01285"/>
<dbReference type="GO" id="GO:0030170">
    <property type="term" value="F:pyridoxal phosphate binding"/>
    <property type="evidence" value="ECO:0007669"/>
    <property type="project" value="InterPro"/>
</dbReference>
<comment type="cofactor">
    <cofactor evidence="1">
        <name>pyridoxal 5'-phosphate</name>
        <dbReference type="ChEBI" id="CHEBI:597326"/>
    </cofactor>
</comment>
<evidence type="ECO:0000256" key="8">
    <source>
        <dbReference type="ARBA" id="ARBA00023015"/>
    </source>
</evidence>
<dbReference type="RefSeq" id="WP_077718438.1">
    <property type="nucleotide sequence ID" value="NZ_CP019699.1"/>
</dbReference>
<evidence type="ECO:0000256" key="1">
    <source>
        <dbReference type="ARBA" id="ARBA00001933"/>
    </source>
</evidence>
<dbReference type="InterPro" id="IPR051446">
    <property type="entry name" value="HTH_trans_reg/aminotransferase"/>
</dbReference>
<keyword evidence="7" id="KW-0663">Pyridoxal phosphate</keyword>
<comment type="similarity">
    <text evidence="3">Belongs to the class-I pyridoxal-phosphate-dependent aminotransferase family.</text>
</comment>
<dbReference type="InterPro" id="IPR000524">
    <property type="entry name" value="Tscrpt_reg_HTH_GntR"/>
</dbReference>
<evidence type="ECO:0000256" key="5">
    <source>
        <dbReference type="ARBA" id="ARBA00022576"/>
    </source>
</evidence>
<dbReference type="Gene3D" id="3.90.1150.10">
    <property type="entry name" value="Aspartate Aminotransferase, domain 1"/>
    <property type="match status" value="1"/>
</dbReference>
<dbReference type="FunFam" id="3.40.640.10:FF:000053">
    <property type="entry name" value="Aminotransferase, class I"/>
    <property type="match status" value="1"/>
</dbReference>
<comment type="subunit">
    <text evidence="4">Homodimer.</text>
</comment>
<organism evidence="12 13">
    <name type="scientific">Novibacillus thermophilus</name>
    <dbReference type="NCBI Taxonomy" id="1471761"/>
    <lineage>
        <taxon>Bacteria</taxon>
        <taxon>Bacillati</taxon>
        <taxon>Bacillota</taxon>
        <taxon>Bacilli</taxon>
        <taxon>Bacillales</taxon>
        <taxon>Thermoactinomycetaceae</taxon>
        <taxon>Novibacillus</taxon>
    </lineage>
</organism>
<evidence type="ECO:0000256" key="10">
    <source>
        <dbReference type="ARBA" id="ARBA00023163"/>
    </source>
</evidence>
<dbReference type="Gene3D" id="1.10.10.10">
    <property type="entry name" value="Winged helix-like DNA-binding domain superfamily/Winged helix DNA-binding domain"/>
    <property type="match status" value="1"/>
</dbReference>
<keyword evidence="8" id="KW-0805">Transcription regulation</keyword>
<dbReference type="Pfam" id="PF00392">
    <property type="entry name" value="GntR"/>
    <property type="match status" value="1"/>
</dbReference>
<keyword evidence="5" id="KW-0032">Aminotransferase</keyword>
<dbReference type="AlphaFoldDB" id="A0A1U9K3K1"/>
<dbReference type="CDD" id="cd07377">
    <property type="entry name" value="WHTH_GntR"/>
    <property type="match status" value="1"/>
</dbReference>
<keyword evidence="6" id="KW-0808">Transferase</keyword>
<evidence type="ECO:0000256" key="3">
    <source>
        <dbReference type="ARBA" id="ARBA00007441"/>
    </source>
</evidence>
<evidence type="ECO:0000256" key="6">
    <source>
        <dbReference type="ARBA" id="ARBA00022679"/>
    </source>
</evidence>
<comment type="similarity">
    <text evidence="2">In the C-terminal section; belongs to the class-I pyridoxal-phosphate-dependent aminotransferase family.</text>
</comment>
<keyword evidence="13" id="KW-1185">Reference proteome</keyword>
<dbReference type="GO" id="GO:0003677">
    <property type="term" value="F:DNA binding"/>
    <property type="evidence" value="ECO:0007669"/>
    <property type="project" value="UniProtKB-KW"/>
</dbReference>
<evidence type="ECO:0000256" key="2">
    <source>
        <dbReference type="ARBA" id="ARBA00005384"/>
    </source>
</evidence>
<dbReference type="PANTHER" id="PTHR46577:SF2">
    <property type="entry name" value="TRANSCRIPTIONAL REGULATORY PROTEIN"/>
    <property type="match status" value="1"/>
</dbReference>
<keyword evidence="9" id="KW-0238">DNA-binding</keyword>
<dbReference type="InterPro" id="IPR015422">
    <property type="entry name" value="PyrdxlP-dep_Trfase_small"/>
</dbReference>
<dbReference type="Gene3D" id="3.40.640.10">
    <property type="entry name" value="Type I PLP-dependent aspartate aminotransferase-like (Major domain)"/>
    <property type="match status" value="1"/>
</dbReference>
<dbReference type="InterPro" id="IPR015421">
    <property type="entry name" value="PyrdxlP-dep_Trfase_major"/>
</dbReference>
<dbReference type="EMBL" id="CP019699">
    <property type="protein sequence ID" value="AQS54619.1"/>
    <property type="molecule type" value="Genomic_DNA"/>
</dbReference>